<keyword evidence="2" id="KW-1133">Transmembrane helix</keyword>
<evidence type="ECO:0000313" key="3">
    <source>
        <dbReference type="EMBL" id="AFZ05324.1"/>
    </source>
</evidence>
<dbReference type="Pfam" id="PF14559">
    <property type="entry name" value="TPR_19"/>
    <property type="match status" value="1"/>
</dbReference>
<dbReference type="SUPFAM" id="SSF48452">
    <property type="entry name" value="TPR-like"/>
    <property type="match status" value="1"/>
</dbReference>
<evidence type="ECO:0008006" key="5">
    <source>
        <dbReference type="Google" id="ProtNLM"/>
    </source>
</evidence>
<proteinExistence type="predicted"/>
<dbReference type="HOGENOM" id="CLU_127050_0_0_3"/>
<feature type="transmembrane region" description="Helical" evidence="2">
    <location>
        <begin position="47"/>
        <end position="68"/>
    </location>
</feature>
<evidence type="ECO:0000256" key="1">
    <source>
        <dbReference type="SAM" id="MobiDB-lite"/>
    </source>
</evidence>
<dbReference type="Gene3D" id="1.25.40.10">
    <property type="entry name" value="Tetratricopeptide repeat domain"/>
    <property type="match status" value="1"/>
</dbReference>
<dbReference type="PATRIC" id="fig|179408.3.peg.911"/>
<name>K9VCT8_9CYAN</name>
<feature type="region of interest" description="Disordered" evidence="1">
    <location>
        <begin position="19"/>
        <end position="38"/>
    </location>
</feature>
<dbReference type="eggNOG" id="COG3118">
    <property type="taxonomic scope" value="Bacteria"/>
</dbReference>
<organism evidence="3 4">
    <name type="scientific">Phormidium nigroviride PCC 7112</name>
    <dbReference type="NCBI Taxonomy" id="179408"/>
    <lineage>
        <taxon>Bacteria</taxon>
        <taxon>Bacillati</taxon>
        <taxon>Cyanobacteriota</taxon>
        <taxon>Cyanophyceae</taxon>
        <taxon>Oscillatoriophycideae</taxon>
        <taxon>Oscillatoriales</taxon>
        <taxon>Oscillatoriaceae</taxon>
        <taxon>Phormidium</taxon>
    </lineage>
</organism>
<keyword evidence="2" id="KW-0812">Transmembrane</keyword>
<dbReference type="KEGG" id="oni:Osc7112_0736"/>
<sequence length="157" mass="17173">MRSNLGILEIGALRVPGKQRGQELAMESTQKKSSARPVHRSDRIKQIFALVSMVSFGGSAIFGIFSLFSSGLSSQHQQKPTPVAVSQESLLAAQERGYETVLQREPQNQTALEGLANVRLQMNNQVGAIEPLEKLVKLNPGRSDYKALLAQARQGMK</sequence>
<protein>
    <recommendedName>
        <fullName evidence="5">Tetratricopeptide repeat protein</fullName>
    </recommendedName>
</protein>
<dbReference type="InterPro" id="IPR011990">
    <property type="entry name" value="TPR-like_helical_dom_sf"/>
</dbReference>
<keyword evidence="4" id="KW-1185">Reference proteome</keyword>
<evidence type="ECO:0000313" key="4">
    <source>
        <dbReference type="Proteomes" id="UP000010478"/>
    </source>
</evidence>
<dbReference type="Proteomes" id="UP000010478">
    <property type="component" value="Chromosome"/>
</dbReference>
<dbReference type="EMBL" id="CP003614">
    <property type="protein sequence ID" value="AFZ05324.1"/>
    <property type="molecule type" value="Genomic_DNA"/>
</dbReference>
<gene>
    <name evidence="3" type="ORF">Osc7112_0736</name>
</gene>
<dbReference type="STRING" id="179408.Osc7112_0736"/>
<dbReference type="AlphaFoldDB" id="K9VCT8"/>
<accession>K9VCT8</accession>
<evidence type="ECO:0000256" key="2">
    <source>
        <dbReference type="SAM" id="Phobius"/>
    </source>
</evidence>
<keyword evidence="2" id="KW-0472">Membrane</keyword>
<reference evidence="3 4" key="1">
    <citation type="submission" date="2012-05" db="EMBL/GenBank/DDBJ databases">
        <title>Finished chromosome of genome of Oscillatoria sp. PCC 7112.</title>
        <authorList>
            <consortium name="US DOE Joint Genome Institute"/>
            <person name="Gugger M."/>
            <person name="Coursin T."/>
            <person name="Rippka R."/>
            <person name="Tandeau De Marsac N."/>
            <person name="Huntemann M."/>
            <person name="Wei C.-L."/>
            <person name="Han J."/>
            <person name="Detter J.C."/>
            <person name="Han C."/>
            <person name="Tapia R."/>
            <person name="Davenport K."/>
            <person name="Daligault H."/>
            <person name="Erkkila T."/>
            <person name="Gu W."/>
            <person name="Munk A.C.C."/>
            <person name="Teshima H."/>
            <person name="Xu Y."/>
            <person name="Chain P."/>
            <person name="Chen A."/>
            <person name="Krypides N."/>
            <person name="Mavromatis K."/>
            <person name="Markowitz V."/>
            <person name="Szeto E."/>
            <person name="Ivanova N."/>
            <person name="Mikhailova N."/>
            <person name="Ovchinnikova G."/>
            <person name="Pagani I."/>
            <person name="Pati A."/>
            <person name="Goodwin L."/>
            <person name="Peters L."/>
            <person name="Pitluck S."/>
            <person name="Woyke T."/>
            <person name="Kerfeld C."/>
        </authorList>
    </citation>
    <scope>NUCLEOTIDE SEQUENCE [LARGE SCALE GENOMIC DNA]</scope>
    <source>
        <strain evidence="3 4">PCC 7112</strain>
    </source>
</reference>